<dbReference type="Pfam" id="PF17171">
    <property type="entry name" value="GST_C_6"/>
    <property type="match status" value="1"/>
</dbReference>
<dbReference type="InterPro" id="IPR050931">
    <property type="entry name" value="Mito_Protein_Transport_Metaxin"/>
</dbReference>
<gene>
    <name evidence="4" type="ORF">LTR36_001619</name>
</gene>
<evidence type="ECO:0000256" key="1">
    <source>
        <dbReference type="SAM" id="MobiDB-lite"/>
    </source>
</evidence>
<sequence length="310" mass="34987">MLNDDPPPARNSSDQRLDASSRAQKPTTDKPSRSFFTIPPPVKRIFDKFPLVTYAENELPSRAPKERGKHVLHIFTSEEDARKGRPSFNPACVKWQAYMKFNGIDVSVVPSSNHASPSGALPFLLPAVAASAKDPVPSNKLRKWVLSQKGAEKAQESEDIRYEAYASLLDTRIRKAWLFQLYLNPANNALLQRLYIAPCSSNPFVRMTIAYQLRQAAETELVKSSASDRLVEDDIMRDAEGAFEALATLLGEDEWFFGQEQPGLFDASVFAYTHLLLDDGMPWQENKLAEMARRHGSLVRHQERIAMLYF</sequence>
<dbReference type="Pfam" id="PF17172">
    <property type="entry name" value="GST_N_4"/>
    <property type="match status" value="1"/>
</dbReference>
<evidence type="ECO:0000259" key="2">
    <source>
        <dbReference type="Pfam" id="PF17171"/>
    </source>
</evidence>
<dbReference type="InterPro" id="IPR021211">
    <property type="entry name" value="SAM35"/>
</dbReference>
<comment type="caution">
    <text evidence="4">The sequence shown here is derived from an EMBL/GenBank/DDBJ whole genome shotgun (WGS) entry which is preliminary data.</text>
</comment>
<dbReference type="Pfam" id="PF10806">
    <property type="entry name" value="SAM35"/>
    <property type="match status" value="1"/>
</dbReference>
<feature type="domain" description="Metaxin glutathione S-transferase" evidence="2">
    <location>
        <begin position="239"/>
        <end position="305"/>
    </location>
</feature>
<keyword evidence="5" id="KW-1185">Reference proteome</keyword>
<dbReference type="EMBL" id="JAVFHQ010000013">
    <property type="protein sequence ID" value="KAK4546887.1"/>
    <property type="molecule type" value="Genomic_DNA"/>
</dbReference>
<dbReference type="InterPro" id="IPR012336">
    <property type="entry name" value="Thioredoxin-like_fold"/>
</dbReference>
<dbReference type="GO" id="GO:0001401">
    <property type="term" value="C:SAM complex"/>
    <property type="evidence" value="ECO:0007669"/>
    <property type="project" value="TreeGrafter"/>
</dbReference>
<feature type="domain" description="Thioredoxin-like fold" evidence="3">
    <location>
        <begin position="90"/>
        <end position="187"/>
    </location>
</feature>
<dbReference type="GO" id="GO:0007005">
    <property type="term" value="P:mitochondrion organization"/>
    <property type="evidence" value="ECO:0007669"/>
    <property type="project" value="TreeGrafter"/>
</dbReference>
<name>A0AAV9JMV8_9PEZI</name>
<dbReference type="PANTHER" id="PTHR12289">
    <property type="entry name" value="METAXIN RELATED"/>
    <property type="match status" value="1"/>
</dbReference>
<reference evidence="4 5" key="1">
    <citation type="submission" date="2021-11" db="EMBL/GenBank/DDBJ databases">
        <title>Black yeast isolated from Biological Soil Crust.</title>
        <authorList>
            <person name="Kurbessoian T."/>
        </authorList>
    </citation>
    <scope>NUCLEOTIDE SEQUENCE [LARGE SCALE GENOMIC DNA]</scope>
    <source>
        <strain evidence="4 5">CCFEE 5522</strain>
    </source>
</reference>
<dbReference type="Proteomes" id="UP001324427">
    <property type="component" value="Unassembled WGS sequence"/>
</dbReference>
<dbReference type="CDD" id="cd03193">
    <property type="entry name" value="GST_C_Metaxin"/>
    <property type="match status" value="1"/>
</dbReference>
<organism evidence="4 5">
    <name type="scientific">Oleoguttula mirabilis</name>
    <dbReference type="NCBI Taxonomy" id="1507867"/>
    <lineage>
        <taxon>Eukaryota</taxon>
        <taxon>Fungi</taxon>
        <taxon>Dikarya</taxon>
        <taxon>Ascomycota</taxon>
        <taxon>Pezizomycotina</taxon>
        <taxon>Dothideomycetes</taxon>
        <taxon>Dothideomycetidae</taxon>
        <taxon>Mycosphaerellales</taxon>
        <taxon>Teratosphaeriaceae</taxon>
        <taxon>Oleoguttula</taxon>
    </lineage>
</organism>
<feature type="region of interest" description="Disordered" evidence="1">
    <location>
        <begin position="1"/>
        <end position="39"/>
    </location>
</feature>
<evidence type="ECO:0000313" key="4">
    <source>
        <dbReference type="EMBL" id="KAK4546887.1"/>
    </source>
</evidence>
<evidence type="ECO:0008006" key="6">
    <source>
        <dbReference type="Google" id="ProtNLM"/>
    </source>
</evidence>
<evidence type="ECO:0000313" key="5">
    <source>
        <dbReference type="Proteomes" id="UP001324427"/>
    </source>
</evidence>
<dbReference type="InterPro" id="IPR033468">
    <property type="entry name" value="Metaxin_GST"/>
</dbReference>
<accession>A0AAV9JMV8</accession>
<evidence type="ECO:0000259" key="3">
    <source>
        <dbReference type="Pfam" id="PF17172"/>
    </source>
</evidence>
<protein>
    <recommendedName>
        <fullName evidence="6">Mitochondrial outer membrane protein</fullName>
    </recommendedName>
</protein>
<dbReference type="PANTHER" id="PTHR12289:SF44">
    <property type="entry name" value="OUTER MEMBRANE PROTEIN (SAM35), PUTATIVE (AFU_ORTHOLOGUE AFUA_1G13180)-RELATED"/>
    <property type="match status" value="1"/>
</dbReference>
<proteinExistence type="predicted"/>
<dbReference type="AlphaFoldDB" id="A0AAV9JMV8"/>